<reference evidence="2 3" key="1">
    <citation type="submission" date="2020-08" db="EMBL/GenBank/DDBJ databases">
        <title>Genomic Encyclopedia of Type Strains, Phase IV (KMG-V): Genome sequencing to study the core and pangenomes of soil and plant-associated prokaryotes.</title>
        <authorList>
            <person name="Whitman W."/>
        </authorList>
    </citation>
    <scope>NUCLEOTIDE SEQUENCE [LARGE SCALE GENOMIC DNA]</scope>
    <source>
        <strain evidence="2 3">M2T3</strain>
    </source>
</reference>
<accession>A0A7X0JA04</accession>
<feature type="domain" description="Probable sensor" evidence="1">
    <location>
        <begin position="25"/>
        <end position="124"/>
    </location>
</feature>
<name>A0A7X0JA04_9SPHI</name>
<dbReference type="InterPro" id="IPR048551">
    <property type="entry name" value="DACNV"/>
</dbReference>
<evidence type="ECO:0000313" key="3">
    <source>
        <dbReference type="Proteomes" id="UP000521017"/>
    </source>
</evidence>
<comment type="caution">
    <text evidence="2">The sequence shown here is derived from an EMBL/GenBank/DDBJ whole genome shotgun (WGS) entry which is preliminary data.</text>
</comment>
<sequence>MAKYFTPNDLAAFVFKELQQSKSNDEKPPEPILNELFNTLYYTSLQTEEGQFIKVAITLLDHNAIVEFEDKRASYDTWKFFPFEPEIEFSIKNLIKLSKAADPMSSSLAVYYDDNHVLYIYGMIDQIIHFQNFLNYEREAKPMHPGIMQTMITGIGMLSVMLDYQPIASLNQDTLVKLYPNVFEFGPVSVFLEENAAYSQNYLETIIKDKLTSSDTVVYNEIILEYVIQSISRVLLKIKNYHHGGAILLTKDFTADLNIKYALQYNRIEEAIMHIVDHITDSDLLSNEIKQIKKKGRDLPIELHEACDENEADIEDSFNELIGAVRFVSSLSCVDGLVLLSPHLTVKGFGVLVTEQQQPEYVYLNKNKVKIKPSHFGTRHQSMFAYCLKHPDSLGFVVSQDGEIRAIMCVDGEVRMWENIKVYQFLRSTKLPGVPLKK</sequence>
<dbReference type="AlphaFoldDB" id="A0A7X0JA04"/>
<protein>
    <recommendedName>
        <fullName evidence="1">Probable sensor domain-containing protein</fullName>
    </recommendedName>
</protein>
<proteinExistence type="predicted"/>
<dbReference type="RefSeq" id="WP_184628761.1">
    <property type="nucleotide sequence ID" value="NZ_JACHCC010000014.1"/>
</dbReference>
<gene>
    <name evidence="2" type="ORF">HDF25_004694</name>
</gene>
<evidence type="ECO:0000313" key="2">
    <source>
        <dbReference type="EMBL" id="MBB6502511.1"/>
    </source>
</evidence>
<organism evidence="2 3">
    <name type="scientific">Pedobacter cryoconitis</name>
    <dbReference type="NCBI Taxonomy" id="188932"/>
    <lineage>
        <taxon>Bacteria</taxon>
        <taxon>Pseudomonadati</taxon>
        <taxon>Bacteroidota</taxon>
        <taxon>Sphingobacteriia</taxon>
        <taxon>Sphingobacteriales</taxon>
        <taxon>Sphingobacteriaceae</taxon>
        <taxon>Pedobacter</taxon>
    </lineage>
</organism>
<dbReference type="EMBL" id="JACHCC010000014">
    <property type="protein sequence ID" value="MBB6502511.1"/>
    <property type="molecule type" value="Genomic_DNA"/>
</dbReference>
<dbReference type="Proteomes" id="UP000521017">
    <property type="component" value="Unassembled WGS sequence"/>
</dbReference>
<evidence type="ECO:0000259" key="1">
    <source>
        <dbReference type="Pfam" id="PF21751"/>
    </source>
</evidence>
<dbReference type="Pfam" id="PF21751">
    <property type="entry name" value="DACNV"/>
    <property type="match status" value="1"/>
</dbReference>